<proteinExistence type="predicted"/>
<gene>
    <name evidence="2" type="ORF">NP603_16105</name>
</gene>
<protein>
    <submittedName>
        <fullName evidence="2">Uncharacterized protein</fullName>
    </submittedName>
</protein>
<sequence>MKLPIHYKPDLTNERLNIIAGILLEEYNKTLDDLNSDYDGPYTWGCTAFGRQRKRIIDLVISQKYTWLELSNSANDLVFKIGSVPCRFSTDNPNNPKKNATLIPNRYQQSMIDETANDEPCRFCFILDKGYNDDQEPRVVFLGFDAADVIKCEWKSDIVTTLHSVAPVVTPNAVEIGKPAVTPKRPSTDGDVDQAGEK</sequence>
<organism evidence="2 3">
    <name type="scientific">Methylomonas aurea</name>
    <dbReference type="NCBI Taxonomy" id="2952224"/>
    <lineage>
        <taxon>Bacteria</taxon>
        <taxon>Pseudomonadati</taxon>
        <taxon>Pseudomonadota</taxon>
        <taxon>Gammaproteobacteria</taxon>
        <taxon>Methylococcales</taxon>
        <taxon>Methylococcaceae</taxon>
        <taxon>Methylomonas</taxon>
    </lineage>
</organism>
<evidence type="ECO:0000313" key="3">
    <source>
        <dbReference type="Proteomes" id="UP001524569"/>
    </source>
</evidence>
<accession>A0ABT1ULW6</accession>
<dbReference type="RefSeq" id="WP_256611971.1">
    <property type="nucleotide sequence ID" value="NZ_JANIBM010000026.1"/>
</dbReference>
<keyword evidence="3" id="KW-1185">Reference proteome</keyword>
<evidence type="ECO:0000313" key="2">
    <source>
        <dbReference type="EMBL" id="MCQ8182645.1"/>
    </source>
</evidence>
<dbReference type="Proteomes" id="UP001524569">
    <property type="component" value="Unassembled WGS sequence"/>
</dbReference>
<name>A0ABT1ULW6_9GAMM</name>
<reference evidence="2 3" key="1">
    <citation type="submission" date="2022-07" db="EMBL/GenBank/DDBJ databases">
        <title>Methylomonas rivi sp. nov., Methylomonas rosea sp. nov., Methylomonas aureus sp. nov. and Methylomonas subterranea sp. nov., four novel methanotrophs isolated from a freshwater creek and the deep terrestrial subsurface.</title>
        <authorList>
            <person name="Abin C."/>
            <person name="Sankaranarayanan K."/>
            <person name="Garner C."/>
            <person name="Sindelar R."/>
            <person name="Kotary K."/>
            <person name="Garner R."/>
            <person name="Barclay S."/>
            <person name="Lawson P."/>
            <person name="Krumholz L."/>
        </authorList>
    </citation>
    <scope>NUCLEOTIDE SEQUENCE [LARGE SCALE GENOMIC DNA]</scope>
    <source>
        <strain evidence="2 3">SURF-1</strain>
    </source>
</reference>
<evidence type="ECO:0000256" key="1">
    <source>
        <dbReference type="SAM" id="MobiDB-lite"/>
    </source>
</evidence>
<dbReference type="EMBL" id="JANIBM010000026">
    <property type="protein sequence ID" value="MCQ8182645.1"/>
    <property type="molecule type" value="Genomic_DNA"/>
</dbReference>
<feature type="region of interest" description="Disordered" evidence="1">
    <location>
        <begin position="177"/>
        <end position="198"/>
    </location>
</feature>
<comment type="caution">
    <text evidence="2">The sequence shown here is derived from an EMBL/GenBank/DDBJ whole genome shotgun (WGS) entry which is preliminary data.</text>
</comment>